<evidence type="ECO:0000256" key="6">
    <source>
        <dbReference type="PIRSR" id="PIRSR000097-3"/>
    </source>
</evidence>
<evidence type="ECO:0000256" key="1">
    <source>
        <dbReference type="ARBA" id="ARBA00007905"/>
    </source>
</evidence>
<dbReference type="AlphaFoldDB" id="A0A1X0NIH1"/>
<evidence type="ECO:0000313" key="9">
    <source>
        <dbReference type="Proteomes" id="UP000192257"/>
    </source>
</evidence>
<dbReference type="InterPro" id="IPR020471">
    <property type="entry name" value="AKR"/>
</dbReference>
<protein>
    <submittedName>
        <fullName evidence="8">Putative aldo/keto reductase</fullName>
    </submittedName>
</protein>
<reference evidence="8 9" key="1">
    <citation type="submission" date="2017-03" db="EMBL/GenBank/DDBJ databases">
        <title>An alternative strategy for trypanosome survival in the mammalian bloodstream revealed through genome and transcriptome analysis of the ubiquitous bovine parasite Trypanosoma (Megatrypanum) theileri.</title>
        <authorList>
            <person name="Kelly S."/>
            <person name="Ivens A."/>
            <person name="Mott A."/>
            <person name="O'Neill E."/>
            <person name="Emms D."/>
            <person name="Macleod O."/>
            <person name="Voorheis P."/>
            <person name="Matthews J."/>
            <person name="Matthews K."/>
            <person name="Carrington M."/>
        </authorList>
    </citation>
    <scope>NUCLEOTIDE SEQUENCE [LARGE SCALE GENOMIC DNA]</scope>
    <source>
        <strain evidence="8">Edinburgh</strain>
    </source>
</reference>
<name>A0A1X0NIH1_9TRYP</name>
<proteinExistence type="inferred from homology"/>
<evidence type="ECO:0000256" key="2">
    <source>
        <dbReference type="ARBA" id="ARBA00022857"/>
    </source>
</evidence>
<dbReference type="EMBL" id="NBCO01000043">
    <property type="protein sequence ID" value="ORC84554.1"/>
    <property type="molecule type" value="Genomic_DNA"/>
</dbReference>
<dbReference type="Proteomes" id="UP000192257">
    <property type="component" value="Unassembled WGS sequence"/>
</dbReference>
<dbReference type="OrthoDB" id="416253at2759"/>
<dbReference type="RefSeq" id="XP_028878620.1">
    <property type="nucleotide sequence ID" value="XM_029030021.1"/>
</dbReference>
<dbReference type="PRINTS" id="PR00069">
    <property type="entry name" value="ALDKETRDTASE"/>
</dbReference>
<dbReference type="SUPFAM" id="SSF51430">
    <property type="entry name" value="NAD(P)-linked oxidoreductase"/>
    <property type="match status" value="1"/>
</dbReference>
<accession>A0A1X0NIH1</accession>
<dbReference type="CDD" id="cd19071">
    <property type="entry name" value="AKR_AKR1-5-like"/>
    <property type="match status" value="1"/>
</dbReference>
<dbReference type="Gene3D" id="3.20.20.100">
    <property type="entry name" value="NADP-dependent oxidoreductase domain"/>
    <property type="match status" value="1"/>
</dbReference>
<feature type="domain" description="NADP-dependent oxidoreductase" evidence="7">
    <location>
        <begin position="27"/>
        <end position="223"/>
    </location>
</feature>
<dbReference type="GO" id="GO:0016616">
    <property type="term" value="F:oxidoreductase activity, acting on the CH-OH group of donors, NAD or NADP as acceptor"/>
    <property type="evidence" value="ECO:0007669"/>
    <property type="project" value="UniProtKB-ARBA"/>
</dbReference>
<dbReference type="PANTHER" id="PTHR43827">
    <property type="entry name" value="2,5-DIKETO-D-GLUCONIC ACID REDUCTASE"/>
    <property type="match status" value="1"/>
</dbReference>
<feature type="site" description="Lowers pKa of active site Tyr" evidence="6">
    <location>
        <position position="81"/>
    </location>
</feature>
<keyword evidence="2" id="KW-0521">NADP</keyword>
<evidence type="ECO:0000313" key="8">
    <source>
        <dbReference type="EMBL" id="ORC84554.1"/>
    </source>
</evidence>
<comment type="similarity">
    <text evidence="1">Belongs to the aldo/keto reductase family.</text>
</comment>
<feature type="active site" description="Proton donor" evidence="4">
    <location>
        <position position="56"/>
    </location>
</feature>
<keyword evidence="3" id="KW-0560">Oxidoreductase</keyword>
<dbReference type="PANTHER" id="PTHR43827:SF3">
    <property type="entry name" value="NADP-DEPENDENT OXIDOREDUCTASE DOMAIN-CONTAINING PROTEIN"/>
    <property type="match status" value="1"/>
</dbReference>
<gene>
    <name evidence="8" type="ORF">TM35_000431220</name>
</gene>
<evidence type="ECO:0000259" key="7">
    <source>
        <dbReference type="Pfam" id="PF00248"/>
    </source>
</evidence>
<comment type="caution">
    <text evidence="8">The sequence shown here is derived from an EMBL/GenBank/DDBJ whole genome shotgun (WGS) entry which is preliminary data.</text>
</comment>
<keyword evidence="9" id="KW-1185">Reference proteome</keyword>
<evidence type="ECO:0000256" key="4">
    <source>
        <dbReference type="PIRSR" id="PIRSR000097-1"/>
    </source>
</evidence>
<dbReference type="VEuPathDB" id="TriTrypDB:TM35_000431220"/>
<organism evidence="8 9">
    <name type="scientific">Trypanosoma theileri</name>
    <dbReference type="NCBI Taxonomy" id="67003"/>
    <lineage>
        <taxon>Eukaryota</taxon>
        <taxon>Discoba</taxon>
        <taxon>Euglenozoa</taxon>
        <taxon>Kinetoplastea</taxon>
        <taxon>Metakinetoplastina</taxon>
        <taxon>Trypanosomatida</taxon>
        <taxon>Trypanosomatidae</taxon>
        <taxon>Trypanosoma</taxon>
    </lineage>
</organism>
<dbReference type="STRING" id="67003.A0A1X0NIH1"/>
<dbReference type="GeneID" id="39989801"/>
<dbReference type="PIRSF" id="PIRSF000097">
    <property type="entry name" value="AKR"/>
    <property type="match status" value="1"/>
</dbReference>
<evidence type="ECO:0000256" key="3">
    <source>
        <dbReference type="ARBA" id="ARBA00023002"/>
    </source>
</evidence>
<dbReference type="Pfam" id="PF00248">
    <property type="entry name" value="Aldo_ket_red"/>
    <property type="match status" value="1"/>
</dbReference>
<evidence type="ECO:0000256" key="5">
    <source>
        <dbReference type="PIRSR" id="PIRSR000097-2"/>
    </source>
</evidence>
<dbReference type="InterPro" id="IPR036812">
    <property type="entry name" value="NAD(P)_OxRdtase_dom_sf"/>
</dbReference>
<dbReference type="InterPro" id="IPR023210">
    <property type="entry name" value="NADP_OxRdtase_dom"/>
</dbReference>
<feature type="binding site" evidence="5">
    <location>
        <position position="116"/>
    </location>
    <ligand>
        <name>substrate</name>
    </ligand>
</feature>
<sequence>MITPSEDQLPWLVAADGMRIPPFGIGTHELRGDDCTAAVETALRAGVRLIDTAAAYHNETLVAKGIKASGVPRSALVVVVKIAPKAMGPTAADVAAGVRRSVQLLEIDYADVVLLHWPGCGGAAVNDVKAHRTARRHCWEALEQLRREGIVRHAGVSNFAPRHFASLAADGSEKTLFDPSNPCRPVVNQIELHPLCVQKDVCDYCRDHGILLQQYSPLAKGNAMLLEHPTLCAIVKDVFPGFTVPDVLIMWGLCQGFCVLVKCRSEEHLKQNLNIARKFFAKGMISDHQMQQLRCLRESMGIKDDHHFFWHSNNID</sequence>